<reference evidence="6" key="1">
    <citation type="submission" date="2022-11" db="UniProtKB">
        <authorList>
            <consortium name="WormBaseParasite"/>
        </authorList>
    </citation>
    <scope>IDENTIFICATION</scope>
</reference>
<dbReference type="InterPro" id="IPR036674">
    <property type="entry name" value="p53_tetramer_sf"/>
</dbReference>
<dbReference type="WBParaSite" id="nRc.2.0.1.t15334-RA">
    <property type="protein sequence ID" value="nRc.2.0.1.t15334-RA"/>
    <property type="gene ID" value="nRc.2.0.1.g15334"/>
</dbReference>
<dbReference type="Proteomes" id="UP000887565">
    <property type="component" value="Unplaced"/>
</dbReference>
<feature type="domain" description="SARAH" evidence="4">
    <location>
        <begin position="87"/>
        <end position="134"/>
    </location>
</feature>
<keyword evidence="5" id="KW-1185">Reference proteome</keyword>
<dbReference type="FunFam" id="4.10.170.10:FF:000002">
    <property type="entry name" value="serine/threonine-protein kinase 3"/>
    <property type="match status" value="1"/>
</dbReference>
<evidence type="ECO:0000256" key="1">
    <source>
        <dbReference type="ARBA" id="ARBA00022527"/>
    </source>
</evidence>
<dbReference type="InterPro" id="IPR011524">
    <property type="entry name" value="SARAH_dom"/>
</dbReference>
<dbReference type="Gene3D" id="4.10.170.10">
    <property type="entry name" value="p53-like tetramerisation domain"/>
    <property type="match status" value="1"/>
</dbReference>
<dbReference type="GO" id="GO:0004674">
    <property type="term" value="F:protein serine/threonine kinase activity"/>
    <property type="evidence" value="ECO:0007669"/>
    <property type="project" value="UniProtKB-KW"/>
</dbReference>
<evidence type="ECO:0000313" key="5">
    <source>
        <dbReference type="Proteomes" id="UP000887565"/>
    </source>
</evidence>
<feature type="region of interest" description="Disordered" evidence="3">
    <location>
        <begin position="1"/>
        <end position="39"/>
    </location>
</feature>
<dbReference type="GO" id="GO:0007165">
    <property type="term" value="P:signal transduction"/>
    <property type="evidence" value="ECO:0007669"/>
    <property type="project" value="InterPro"/>
</dbReference>
<keyword evidence="1" id="KW-0723">Serine/threonine-protein kinase</keyword>
<dbReference type="PROSITE" id="PS50951">
    <property type="entry name" value="SARAH"/>
    <property type="match status" value="1"/>
</dbReference>
<proteinExistence type="predicted"/>
<evidence type="ECO:0000259" key="4">
    <source>
        <dbReference type="PROSITE" id="PS50951"/>
    </source>
</evidence>
<dbReference type="AlphaFoldDB" id="A0A915IN80"/>
<evidence type="ECO:0000313" key="6">
    <source>
        <dbReference type="WBParaSite" id="nRc.2.0.1.t15334-RA"/>
    </source>
</evidence>
<protein>
    <submittedName>
        <fullName evidence="6">Non-specific serine/threonine protein kinase</fullName>
    </submittedName>
</protein>
<feature type="compositionally biased region" description="Polar residues" evidence="3">
    <location>
        <begin position="1"/>
        <end position="12"/>
    </location>
</feature>
<dbReference type="Pfam" id="PF11629">
    <property type="entry name" value="Mst1_SARAH"/>
    <property type="match status" value="1"/>
</dbReference>
<evidence type="ECO:0000256" key="2">
    <source>
        <dbReference type="ARBA" id="ARBA00022777"/>
    </source>
</evidence>
<keyword evidence="2" id="KW-0418">Kinase</keyword>
<evidence type="ECO:0000256" key="3">
    <source>
        <dbReference type="SAM" id="MobiDB-lite"/>
    </source>
</evidence>
<sequence length="141" mass="16358">MQQINARNNAQNLDDYLPENQTLTDEKRRPQSQVKSPEHVYVNFPAKHQQNLTSATSTDSSSCSAIQSSTEISNQGRFMRSFVDGDFDFLKNLSLDELQARLSRVDVEMDQEIDQLSRRYQTKRQPILDALDQKKQRMTNF</sequence>
<dbReference type="GO" id="GO:0051262">
    <property type="term" value="P:protein tetramerization"/>
    <property type="evidence" value="ECO:0007669"/>
    <property type="project" value="InterPro"/>
</dbReference>
<name>A0A915IN80_ROMCU</name>
<keyword evidence="2" id="KW-0808">Transferase</keyword>
<accession>A0A915IN80</accession>
<dbReference type="InterPro" id="IPR024205">
    <property type="entry name" value="Mst1_2_SARAH_domain"/>
</dbReference>
<organism evidence="5 6">
    <name type="scientific">Romanomermis culicivorax</name>
    <name type="common">Nematode worm</name>
    <dbReference type="NCBI Taxonomy" id="13658"/>
    <lineage>
        <taxon>Eukaryota</taxon>
        <taxon>Metazoa</taxon>
        <taxon>Ecdysozoa</taxon>
        <taxon>Nematoda</taxon>
        <taxon>Enoplea</taxon>
        <taxon>Dorylaimia</taxon>
        <taxon>Mermithida</taxon>
        <taxon>Mermithoidea</taxon>
        <taxon>Mermithidae</taxon>
        <taxon>Romanomermis</taxon>
    </lineage>
</organism>
<dbReference type="CDD" id="cd21884">
    <property type="entry name" value="SARAH_MST_Hpo"/>
    <property type="match status" value="1"/>
</dbReference>